<keyword evidence="7 8" id="KW-0472">Membrane</keyword>
<reference evidence="10 11" key="1">
    <citation type="submission" date="2022-03" db="EMBL/GenBank/DDBJ databases">
        <authorList>
            <person name="Nunn A."/>
            <person name="Chopra R."/>
            <person name="Nunn A."/>
            <person name="Contreras Garrido A."/>
        </authorList>
    </citation>
    <scope>NUCLEOTIDE SEQUENCE [LARGE SCALE GENOMIC DNA]</scope>
</reference>
<evidence type="ECO:0000313" key="11">
    <source>
        <dbReference type="Proteomes" id="UP000836841"/>
    </source>
</evidence>
<evidence type="ECO:0000256" key="8">
    <source>
        <dbReference type="RuleBase" id="RU361233"/>
    </source>
</evidence>
<comment type="subunit">
    <text evidence="3 8">Homodimer and heterodimers.</text>
</comment>
<feature type="domain" description="Casparian strip membrane protein" evidence="9">
    <location>
        <begin position="15"/>
        <end position="159"/>
    </location>
</feature>
<dbReference type="PANTHER" id="PTHR33573">
    <property type="entry name" value="CASP-LIKE PROTEIN 4A4"/>
    <property type="match status" value="1"/>
</dbReference>
<evidence type="ECO:0000256" key="3">
    <source>
        <dbReference type="ARBA" id="ARBA00011489"/>
    </source>
</evidence>
<name>A0AAU9SAV2_THLAR</name>
<keyword evidence="6 8" id="KW-1133">Transmembrane helix</keyword>
<dbReference type="Proteomes" id="UP000836841">
    <property type="component" value="Chromosome 4"/>
</dbReference>
<feature type="transmembrane region" description="Helical" evidence="8">
    <location>
        <begin position="147"/>
        <end position="166"/>
    </location>
</feature>
<sequence>MAPPPPSPTPVSLKKTVLLFLRVLTAVFLVITVIILSTNSVTIESQGNALKFHFKDVYAYRYMFSAAIIGLVYAVIQLFFTISEFATGIKNPFNYQLDFYGDKIASYLVATGSAAGFGVSKDLKDAFIALVALDSTDPVDKFFSRGYASASMLLFAFFCLAILSIFSSHAIAKIESSLINL</sequence>
<dbReference type="GO" id="GO:0005886">
    <property type="term" value="C:plasma membrane"/>
    <property type="evidence" value="ECO:0007669"/>
    <property type="project" value="UniProtKB-SubCell"/>
</dbReference>
<dbReference type="InterPro" id="IPR006702">
    <property type="entry name" value="CASP_dom"/>
</dbReference>
<dbReference type="Pfam" id="PF04535">
    <property type="entry name" value="CASP_dom"/>
    <property type="match status" value="1"/>
</dbReference>
<comment type="caution">
    <text evidence="8">Lacks conserved residue(s) required for the propagation of feature annotation.</text>
</comment>
<keyword evidence="5 8" id="KW-0812">Transmembrane</keyword>
<evidence type="ECO:0000259" key="9">
    <source>
        <dbReference type="Pfam" id="PF04535"/>
    </source>
</evidence>
<evidence type="ECO:0000256" key="5">
    <source>
        <dbReference type="ARBA" id="ARBA00022692"/>
    </source>
</evidence>
<evidence type="ECO:0000256" key="7">
    <source>
        <dbReference type="ARBA" id="ARBA00023136"/>
    </source>
</evidence>
<feature type="transmembrane region" description="Helical" evidence="8">
    <location>
        <begin position="62"/>
        <end position="82"/>
    </location>
</feature>
<evidence type="ECO:0000256" key="1">
    <source>
        <dbReference type="ARBA" id="ARBA00004651"/>
    </source>
</evidence>
<comment type="similarity">
    <text evidence="2 8">Belongs to the Casparian strip membrane proteins (CASP) family.</text>
</comment>
<dbReference type="PANTHER" id="PTHR33573:SF43">
    <property type="entry name" value="CASP-LIKE PROTEIN"/>
    <property type="match status" value="1"/>
</dbReference>
<evidence type="ECO:0000313" key="10">
    <source>
        <dbReference type="EMBL" id="CAH2058718.1"/>
    </source>
</evidence>
<proteinExistence type="inferred from homology"/>
<comment type="subcellular location">
    <subcellularLocation>
        <location evidence="1 8">Cell membrane</location>
        <topology evidence="1 8">Multi-pass membrane protein</topology>
    </subcellularLocation>
</comment>
<dbReference type="EMBL" id="OU466860">
    <property type="protein sequence ID" value="CAH2058718.1"/>
    <property type="molecule type" value="Genomic_DNA"/>
</dbReference>
<evidence type="ECO:0000256" key="4">
    <source>
        <dbReference type="ARBA" id="ARBA00022475"/>
    </source>
</evidence>
<accession>A0AAU9SAV2</accession>
<keyword evidence="11" id="KW-1185">Reference proteome</keyword>
<dbReference type="AlphaFoldDB" id="A0AAU9SAV2"/>
<feature type="transmembrane region" description="Helical" evidence="8">
    <location>
        <begin position="20"/>
        <end position="41"/>
    </location>
</feature>
<gene>
    <name evidence="10" type="ORF">TAV2_LOCUS13999</name>
</gene>
<keyword evidence="4 8" id="KW-1003">Cell membrane</keyword>
<protein>
    <recommendedName>
        <fullName evidence="8">CASP-like protein</fullName>
    </recommendedName>
</protein>
<evidence type="ECO:0000256" key="2">
    <source>
        <dbReference type="ARBA" id="ARBA00007651"/>
    </source>
</evidence>
<organism evidence="10 11">
    <name type="scientific">Thlaspi arvense</name>
    <name type="common">Field penny-cress</name>
    <dbReference type="NCBI Taxonomy" id="13288"/>
    <lineage>
        <taxon>Eukaryota</taxon>
        <taxon>Viridiplantae</taxon>
        <taxon>Streptophyta</taxon>
        <taxon>Embryophyta</taxon>
        <taxon>Tracheophyta</taxon>
        <taxon>Spermatophyta</taxon>
        <taxon>Magnoliopsida</taxon>
        <taxon>eudicotyledons</taxon>
        <taxon>Gunneridae</taxon>
        <taxon>Pentapetalae</taxon>
        <taxon>rosids</taxon>
        <taxon>malvids</taxon>
        <taxon>Brassicales</taxon>
        <taxon>Brassicaceae</taxon>
        <taxon>Thlaspideae</taxon>
        <taxon>Thlaspi</taxon>
    </lineage>
</organism>
<evidence type="ECO:0000256" key="6">
    <source>
        <dbReference type="ARBA" id="ARBA00022989"/>
    </source>
</evidence>